<reference evidence="2 3" key="1">
    <citation type="submission" date="2017-05" db="EMBL/GenBank/DDBJ databases">
        <title>Vagococcus spp. assemblies.</title>
        <authorList>
            <person name="Gulvik C.A."/>
        </authorList>
    </citation>
    <scope>NUCLEOTIDE SEQUENCE [LARGE SCALE GENOMIC DNA]</scope>
    <source>
        <strain evidence="2 3">CCUG 41755</strain>
    </source>
</reference>
<dbReference type="Proteomes" id="UP000287101">
    <property type="component" value="Unassembled WGS sequence"/>
</dbReference>
<name>A0A430ADM9_9ENTE</name>
<keyword evidence="1" id="KW-0472">Membrane</keyword>
<feature type="transmembrane region" description="Helical" evidence="1">
    <location>
        <begin position="9"/>
        <end position="26"/>
    </location>
</feature>
<dbReference type="AlphaFoldDB" id="A0A430ADM9"/>
<dbReference type="InterPro" id="IPR007395">
    <property type="entry name" value="Zn_peptidase_2"/>
</dbReference>
<gene>
    <name evidence="2" type="ORF">CBF31_04200</name>
</gene>
<proteinExistence type="predicted"/>
<dbReference type="PANTHER" id="PTHR36434:SF1">
    <property type="entry name" value="MEMBRANE PROTEASE YUGP-RELATED"/>
    <property type="match status" value="1"/>
</dbReference>
<organism evidence="2 3">
    <name type="scientific">Vagococcus fessus</name>
    <dbReference type="NCBI Taxonomy" id="120370"/>
    <lineage>
        <taxon>Bacteria</taxon>
        <taxon>Bacillati</taxon>
        <taxon>Bacillota</taxon>
        <taxon>Bacilli</taxon>
        <taxon>Lactobacillales</taxon>
        <taxon>Enterococcaceae</taxon>
        <taxon>Vagococcus</taxon>
    </lineage>
</organism>
<dbReference type="Pfam" id="PF04298">
    <property type="entry name" value="Zn_peptidase_2"/>
    <property type="match status" value="1"/>
</dbReference>
<protein>
    <submittedName>
        <fullName evidence="2">Peptidase</fullName>
    </submittedName>
</protein>
<keyword evidence="1" id="KW-1133">Transmembrane helix</keyword>
<dbReference type="EMBL" id="NGJY01000001">
    <property type="protein sequence ID" value="RSU05298.1"/>
    <property type="molecule type" value="Genomic_DNA"/>
</dbReference>
<feature type="transmembrane region" description="Helical" evidence="1">
    <location>
        <begin position="149"/>
        <end position="167"/>
    </location>
</feature>
<sequence>MNLMYDKTYIFIVIGMVLSFIASSYVQKTFSKYGDISNKKGYTGSEVAQLILNVNHINSVTIQPIAGNLTDNYNSFNKTLNLSEPIFNQTSVSAVGVAAHECGHAVQDNVSYFPLRLRAWLVPIANFGSQLSFPMIMAGLFFGQFLINLGILFFSAAFIFQVVTLPVEFNASRRALKIIEEQSILDDTELKMVRHVLIAAALTYVASAVSGLLQLIRLVLLFGDRRD</sequence>
<evidence type="ECO:0000313" key="3">
    <source>
        <dbReference type="Proteomes" id="UP000287101"/>
    </source>
</evidence>
<evidence type="ECO:0000256" key="1">
    <source>
        <dbReference type="SAM" id="Phobius"/>
    </source>
</evidence>
<feature type="transmembrane region" description="Helical" evidence="1">
    <location>
        <begin position="120"/>
        <end position="142"/>
    </location>
</feature>
<keyword evidence="3" id="KW-1185">Reference proteome</keyword>
<comment type="caution">
    <text evidence="2">The sequence shown here is derived from an EMBL/GenBank/DDBJ whole genome shotgun (WGS) entry which is preliminary data.</text>
</comment>
<keyword evidence="1" id="KW-0812">Transmembrane</keyword>
<accession>A0A430ADM9</accession>
<feature type="transmembrane region" description="Helical" evidence="1">
    <location>
        <begin position="196"/>
        <end position="222"/>
    </location>
</feature>
<evidence type="ECO:0000313" key="2">
    <source>
        <dbReference type="EMBL" id="RSU05298.1"/>
    </source>
</evidence>
<dbReference type="PANTHER" id="PTHR36434">
    <property type="entry name" value="MEMBRANE PROTEASE YUGP-RELATED"/>
    <property type="match status" value="1"/>
</dbReference>